<dbReference type="OrthoDB" id="963840at2"/>
<protein>
    <submittedName>
        <fullName evidence="1">Uncharacterized protein</fullName>
    </submittedName>
</protein>
<dbReference type="EMBL" id="FUZA01000002">
    <property type="protein sequence ID" value="SKB71584.1"/>
    <property type="molecule type" value="Genomic_DNA"/>
</dbReference>
<accession>A0A1T5DIN0</accession>
<reference evidence="2" key="1">
    <citation type="submission" date="2017-02" db="EMBL/GenBank/DDBJ databases">
        <authorList>
            <person name="Varghese N."/>
            <person name="Submissions S."/>
        </authorList>
    </citation>
    <scope>NUCLEOTIDE SEQUENCE [LARGE SCALE GENOMIC DNA]</scope>
    <source>
        <strain evidence="2">DSM 22270</strain>
    </source>
</reference>
<keyword evidence="2" id="KW-1185">Reference proteome</keyword>
<evidence type="ECO:0000313" key="1">
    <source>
        <dbReference type="EMBL" id="SKB71584.1"/>
    </source>
</evidence>
<name>A0A1T5DIN0_9BACT</name>
<sequence length="69" mass="7761">MRNFMITIASTSEENILTFERHIIQSPTFPGKSYINNVVNQGGQDQVKGEVIAIVEISEQDVKDYEGTE</sequence>
<dbReference type="AlphaFoldDB" id="A0A1T5DIN0"/>
<evidence type="ECO:0000313" key="2">
    <source>
        <dbReference type="Proteomes" id="UP000190897"/>
    </source>
</evidence>
<gene>
    <name evidence="1" type="ORF">SAMN05660293_01650</name>
</gene>
<organism evidence="1 2">
    <name type="scientific">Dyadobacter psychrophilus</name>
    <dbReference type="NCBI Taxonomy" id="651661"/>
    <lineage>
        <taxon>Bacteria</taxon>
        <taxon>Pseudomonadati</taxon>
        <taxon>Bacteroidota</taxon>
        <taxon>Cytophagia</taxon>
        <taxon>Cytophagales</taxon>
        <taxon>Spirosomataceae</taxon>
        <taxon>Dyadobacter</taxon>
    </lineage>
</organism>
<dbReference type="RefSeq" id="WP_082214213.1">
    <property type="nucleotide sequence ID" value="NZ_FUZA01000002.1"/>
</dbReference>
<proteinExistence type="predicted"/>
<dbReference type="STRING" id="651661.SAMN05660293_01650"/>
<dbReference type="Proteomes" id="UP000190897">
    <property type="component" value="Unassembled WGS sequence"/>
</dbReference>